<organism evidence="1 2">
    <name type="scientific">Streptomyces pyxinicus</name>
    <dbReference type="NCBI Taxonomy" id="2970331"/>
    <lineage>
        <taxon>Bacteria</taxon>
        <taxon>Bacillati</taxon>
        <taxon>Actinomycetota</taxon>
        <taxon>Actinomycetes</taxon>
        <taxon>Kitasatosporales</taxon>
        <taxon>Streptomycetaceae</taxon>
        <taxon>Streptomyces</taxon>
    </lineage>
</organism>
<proteinExistence type="predicted"/>
<comment type="caution">
    <text evidence="1">The sequence shown here is derived from an EMBL/GenBank/DDBJ whole genome shotgun (WGS) entry which is preliminary data.</text>
</comment>
<dbReference type="EMBL" id="JANUGP010000002">
    <property type="protein sequence ID" value="MCS0600325.1"/>
    <property type="molecule type" value="Genomic_DNA"/>
</dbReference>
<dbReference type="Proteomes" id="UP001205612">
    <property type="component" value="Unassembled WGS sequence"/>
</dbReference>
<name>A0ABT2AVP7_9ACTN</name>
<reference evidence="1 2" key="1">
    <citation type="submission" date="2022-08" db="EMBL/GenBank/DDBJ databases">
        <authorList>
            <person name="Somphong A."/>
            <person name="Phongsopitanun W."/>
        </authorList>
    </citation>
    <scope>NUCLEOTIDE SEQUENCE [LARGE SCALE GENOMIC DNA]</scope>
    <source>
        <strain evidence="1 2">LP11</strain>
    </source>
</reference>
<sequence length="54" mass="5342">MFTQRSALILLLGTLAGSVVAILTVRTGSGPDAAMLDGGGAFAGAVIFFNATIS</sequence>
<evidence type="ECO:0000313" key="1">
    <source>
        <dbReference type="EMBL" id="MCS0600325.1"/>
    </source>
</evidence>
<dbReference type="RefSeq" id="WP_258776642.1">
    <property type="nucleotide sequence ID" value="NZ_JANUGP010000002.1"/>
</dbReference>
<evidence type="ECO:0000313" key="2">
    <source>
        <dbReference type="Proteomes" id="UP001205612"/>
    </source>
</evidence>
<keyword evidence="2" id="KW-1185">Reference proteome</keyword>
<gene>
    <name evidence="1" type="ORF">NX794_03635</name>
</gene>
<protein>
    <submittedName>
        <fullName evidence="1">Uncharacterized protein</fullName>
    </submittedName>
</protein>
<accession>A0ABT2AVP7</accession>